<dbReference type="InterPro" id="IPR003593">
    <property type="entry name" value="AAA+_ATPase"/>
</dbReference>
<comment type="similarity">
    <text evidence="1">Belongs to the ABC transporter superfamily.</text>
</comment>
<evidence type="ECO:0000256" key="2">
    <source>
        <dbReference type="ARBA" id="ARBA00022448"/>
    </source>
</evidence>
<accession>A0ABT1NK29</accession>
<comment type="caution">
    <text evidence="6">The sequence shown here is derived from an EMBL/GenBank/DDBJ whole genome shotgun (WGS) entry which is preliminary data.</text>
</comment>
<dbReference type="PANTHER" id="PTHR42734:SF17">
    <property type="entry name" value="METAL TRANSPORT SYSTEM ATP-BINDING PROTEIN TM_0124-RELATED"/>
    <property type="match status" value="1"/>
</dbReference>
<proteinExistence type="inferred from homology"/>
<evidence type="ECO:0000256" key="3">
    <source>
        <dbReference type="ARBA" id="ARBA00022741"/>
    </source>
</evidence>
<dbReference type="SUPFAM" id="SSF52540">
    <property type="entry name" value="P-loop containing nucleoside triphosphate hydrolases"/>
    <property type="match status" value="1"/>
</dbReference>
<dbReference type="RefSeq" id="WP_255228984.1">
    <property type="nucleotide sequence ID" value="NZ_JAJEKE010000023.1"/>
</dbReference>
<dbReference type="InterPro" id="IPR050153">
    <property type="entry name" value="Metal_Ion_Import_ABC"/>
</dbReference>
<dbReference type="CDD" id="cd03235">
    <property type="entry name" value="ABC_Metallic_Cations"/>
    <property type="match status" value="1"/>
</dbReference>
<dbReference type="InterPro" id="IPR017871">
    <property type="entry name" value="ABC_transporter-like_CS"/>
</dbReference>
<dbReference type="Pfam" id="PF00005">
    <property type="entry name" value="ABC_tran"/>
    <property type="match status" value="1"/>
</dbReference>
<evidence type="ECO:0000259" key="5">
    <source>
        <dbReference type="PROSITE" id="PS50893"/>
    </source>
</evidence>
<keyword evidence="2" id="KW-0813">Transport</keyword>
<evidence type="ECO:0000313" key="6">
    <source>
        <dbReference type="EMBL" id="MCQ1531444.1"/>
    </source>
</evidence>
<protein>
    <submittedName>
        <fullName evidence="6">ABC transporter ATP-binding protein</fullName>
    </submittedName>
</protein>
<dbReference type="SMART" id="SM00382">
    <property type="entry name" value="AAA"/>
    <property type="match status" value="1"/>
</dbReference>
<evidence type="ECO:0000256" key="1">
    <source>
        <dbReference type="ARBA" id="ARBA00005417"/>
    </source>
</evidence>
<dbReference type="GO" id="GO:0005524">
    <property type="term" value="F:ATP binding"/>
    <property type="evidence" value="ECO:0007669"/>
    <property type="project" value="UniProtKB-KW"/>
</dbReference>
<gene>
    <name evidence="6" type="ORF">LJD61_18180</name>
</gene>
<dbReference type="PANTHER" id="PTHR42734">
    <property type="entry name" value="METAL TRANSPORT SYSTEM ATP-BINDING PROTEIN TM_0124-RELATED"/>
    <property type="match status" value="1"/>
</dbReference>
<dbReference type="InterPro" id="IPR003439">
    <property type="entry name" value="ABC_transporter-like_ATP-bd"/>
</dbReference>
<dbReference type="EMBL" id="JAJEKE010000023">
    <property type="protein sequence ID" value="MCQ1531444.1"/>
    <property type="molecule type" value="Genomic_DNA"/>
</dbReference>
<feature type="domain" description="ABC transporter" evidence="5">
    <location>
        <begin position="6"/>
        <end position="237"/>
    </location>
</feature>
<organism evidence="6 7">
    <name type="scientific">Lutispora saccharofermentans</name>
    <dbReference type="NCBI Taxonomy" id="3024236"/>
    <lineage>
        <taxon>Bacteria</taxon>
        <taxon>Bacillati</taxon>
        <taxon>Bacillota</taxon>
        <taxon>Clostridia</taxon>
        <taxon>Lutisporales</taxon>
        <taxon>Lutisporaceae</taxon>
        <taxon>Lutispora</taxon>
    </lineage>
</organism>
<dbReference type="Proteomes" id="UP001651880">
    <property type="component" value="Unassembled WGS sequence"/>
</dbReference>
<evidence type="ECO:0000256" key="4">
    <source>
        <dbReference type="ARBA" id="ARBA00022840"/>
    </source>
</evidence>
<evidence type="ECO:0000313" key="7">
    <source>
        <dbReference type="Proteomes" id="UP001651880"/>
    </source>
</evidence>
<dbReference type="PROSITE" id="PS00211">
    <property type="entry name" value="ABC_TRANSPORTER_1"/>
    <property type="match status" value="1"/>
</dbReference>
<dbReference type="Gene3D" id="3.40.50.300">
    <property type="entry name" value="P-loop containing nucleotide triphosphate hydrolases"/>
    <property type="match status" value="1"/>
</dbReference>
<dbReference type="PROSITE" id="PS50893">
    <property type="entry name" value="ABC_TRANSPORTER_2"/>
    <property type="match status" value="1"/>
</dbReference>
<keyword evidence="3" id="KW-0547">Nucleotide-binding</keyword>
<sequence length="237" mass="26114">MDNIVLKGEGINFSYDGCKVLRDCSFMVKDGDFAAVVGSNGAGKSTLLKICLGLLKPDSGSIWLFGKPLDRFEDWSKIGYVPQRILTLNLGFPASVEEVVSAPLHANKLRLSKGEQDALIVRSLEQVGMAGYKRRLIGRLSAGQQQRIFIAKALVSSPKLLFLDEPTTGIDNETEEDFYNLLNKLNKEDGITIVMVTHDYTDIKSMVNRVVQLSEGSITDNIRKSEGEDKNDGNISI</sequence>
<name>A0ABT1NK29_9FIRM</name>
<dbReference type="InterPro" id="IPR027417">
    <property type="entry name" value="P-loop_NTPase"/>
</dbReference>
<reference evidence="6 7" key="1">
    <citation type="submission" date="2021-10" db="EMBL/GenBank/DDBJ databases">
        <title>Lutispora strain m25 sp. nov., a thermophilic, non-spore-forming bacterium isolated from a lab-scale methanogenic bioreactor digesting anaerobic sludge.</title>
        <authorList>
            <person name="El Houari A."/>
            <person name="Mcdonald J."/>
        </authorList>
    </citation>
    <scope>NUCLEOTIDE SEQUENCE [LARGE SCALE GENOMIC DNA]</scope>
    <source>
        <strain evidence="7">m25</strain>
    </source>
</reference>
<keyword evidence="7" id="KW-1185">Reference proteome</keyword>
<keyword evidence="4 6" id="KW-0067">ATP-binding</keyword>